<feature type="region of interest" description="Disordered" evidence="1">
    <location>
        <begin position="75"/>
        <end position="205"/>
    </location>
</feature>
<feature type="compositionally biased region" description="Low complexity" evidence="1">
    <location>
        <begin position="186"/>
        <end position="200"/>
    </location>
</feature>
<feature type="compositionally biased region" description="Gly residues" evidence="1">
    <location>
        <begin position="276"/>
        <end position="295"/>
    </location>
</feature>
<feature type="region of interest" description="Disordered" evidence="1">
    <location>
        <begin position="241"/>
        <end position="295"/>
    </location>
</feature>
<dbReference type="Proteomes" id="UP000708208">
    <property type="component" value="Unassembled WGS sequence"/>
</dbReference>
<feature type="region of interest" description="Disordered" evidence="1">
    <location>
        <begin position="29"/>
        <end position="56"/>
    </location>
</feature>
<keyword evidence="3" id="KW-1185">Reference proteome</keyword>
<evidence type="ECO:0000313" key="2">
    <source>
        <dbReference type="EMBL" id="CAG7816019.1"/>
    </source>
</evidence>
<reference evidence="2" key="1">
    <citation type="submission" date="2021-06" db="EMBL/GenBank/DDBJ databases">
        <authorList>
            <person name="Hodson N. C."/>
            <person name="Mongue J. A."/>
            <person name="Jaron S. K."/>
        </authorList>
    </citation>
    <scope>NUCLEOTIDE SEQUENCE</scope>
</reference>
<proteinExistence type="predicted"/>
<feature type="compositionally biased region" description="Low complexity" evidence="1">
    <location>
        <begin position="245"/>
        <end position="267"/>
    </location>
</feature>
<evidence type="ECO:0000313" key="3">
    <source>
        <dbReference type="Proteomes" id="UP000708208"/>
    </source>
</evidence>
<gene>
    <name evidence="2" type="ORF">AFUS01_LOCUS26659</name>
</gene>
<feature type="compositionally biased region" description="Pro residues" evidence="1">
    <location>
        <begin position="130"/>
        <end position="140"/>
    </location>
</feature>
<feature type="compositionally biased region" description="Polar residues" evidence="1">
    <location>
        <begin position="75"/>
        <end position="98"/>
    </location>
</feature>
<dbReference type="AlphaFoldDB" id="A0A8J2L5U6"/>
<feature type="compositionally biased region" description="Polar residues" evidence="1">
    <location>
        <begin position="145"/>
        <end position="178"/>
    </location>
</feature>
<dbReference type="EMBL" id="CAJVCH010358982">
    <property type="protein sequence ID" value="CAG7816019.1"/>
    <property type="molecule type" value="Genomic_DNA"/>
</dbReference>
<sequence length="295" mass="30730">MKRGRLNMNITNAEFQILWDDVAAGAGDLPVRQSVPHPTQQGRTSTQIPTNAREVPRGCGSPKCIYGTGQNSSLAPTPGSYQNVPNPPASNFNDSSYVRYSGPRSPSLDASGVHPHTPRDTFTANQIPPETIPPPPPVPTPVTTMHSGIVTSTPNRPMDTSGSRGVDSTGNSTPSNAAGRQDFTETTNNSSGSGRTSSSGDTEKEVRIVIRGNHETCIQKMQEILRGLGIVAGLENFDISMGPRSTDCTDTSTDMQSSQTSSRRCGNPGPPPGPPNGGGGAGCSGTPGGSGNYLI</sequence>
<evidence type="ECO:0000256" key="1">
    <source>
        <dbReference type="SAM" id="MobiDB-lite"/>
    </source>
</evidence>
<comment type="caution">
    <text evidence="2">The sequence shown here is derived from an EMBL/GenBank/DDBJ whole genome shotgun (WGS) entry which is preliminary data.</text>
</comment>
<name>A0A8J2L5U6_9HEXA</name>
<protein>
    <submittedName>
        <fullName evidence="2">Uncharacterized protein</fullName>
    </submittedName>
</protein>
<organism evidence="2 3">
    <name type="scientific">Allacma fusca</name>
    <dbReference type="NCBI Taxonomy" id="39272"/>
    <lineage>
        <taxon>Eukaryota</taxon>
        <taxon>Metazoa</taxon>
        <taxon>Ecdysozoa</taxon>
        <taxon>Arthropoda</taxon>
        <taxon>Hexapoda</taxon>
        <taxon>Collembola</taxon>
        <taxon>Symphypleona</taxon>
        <taxon>Sminthuridae</taxon>
        <taxon>Allacma</taxon>
    </lineage>
</organism>
<feature type="compositionally biased region" description="Polar residues" evidence="1">
    <location>
        <begin position="36"/>
        <end position="50"/>
    </location>
</feature>
<accession>A0A8J2L5U6</accession>